<dbReference type="Gene3D" id="1.20.1070.10">
    <property type="entry name" value="Rhodopsin 7-helix transmembrane proteins"/>
    <property type="match status" value="1"/>
</dbReference>
<dbReference type="Pfam" id="PF00001">
    <property type="entry name" value="7tm_1"/>
    <property type="match status" value="1"/>
</dbReference>
<keyword evidence="13" id="KW-1185">Reference proteome</keyword>
<evidence type="ECO:0000259" key="11">
    <source>
        <dbReference type="PROSITE" id="PS50262"/>
    </source>
</evidence>
<dbReference type="PANTHER" id="PTHR10489">
    <property type="entry name" value="CELL ADHESION MOLECULE"/>
    <property type="match status" value="1"/>
</dbReference>
<dbReference type="GO" id="GO:0019722">
    <property type="term" value="P:calcium-mediated signaling"/>
    <property type="evidence" value="ECO:0000318"/>
    <property type="project" value="GO_Central"/>
</dbReference>
<dbReference type="GO" id="GO:0004974">
    <property type="term" value="F:leukotriene receptor activity"/>
    <property type="evidence" value="ECO:0007669"/>
    <property type="project" value="UniProtKB-ARBA"/>
</dbReference>
<reference evidence="12" key="2">
    <citation type="submission" date="2025-08" db="UniProtKB">
        <authorList>
            <consortium name="Ensembl"/>
        </authorList>
    </citation>
    <scope>IDENTIFICATION</scope>
    <source>
        <strain evidence="12">Hd-rR</strain>
    </source>
</reference>
<evidence type="ECO:0000313" key="13">
    <source>
        <dbReference type="Proteomes" id="UP000001038"/>
    </source>
</evidence>
<evidence type="ECO:0000313" key="12">
    <source>
        <dbReference type="Ensembl" id="ENSORLP00000012445.2"/>
    </source>
</evidence>
<dbReference type="GO" id="GO:0006955">
    <property type="term" value="P:immune response"/>
    <property type="evidence" value="ECO:0000318"/>
    <property type="project" value="GO_Central"/>
</dbReference>
<organism evidence="12 13">
    <name type="scientific">Oryzias latipes</name>
    <name type="common">Japanese rice fish</name>
    <name type="synonym">Japanese killifish</name>
    <dbReference type="NCBI Taxonomy" id="8090"/>
    <lineage>
        <taxon>Eukaryota</taxon>
        <taxon>Metazoa</taxon>
        <taxon>Chordata</taxon>
        <taxon>Craniata</taxon>
        <taxon>Vertebrata</taxon>
        <taxon>Euteleostomi</taxon>
        <taxon>Actinopterygii</taxon>
        <taxon>Neopterygii</taxon>
        <taxon>Teleostei</taxon>
        <taxon>Neoteleostei</taxon>
        <taxon>Acanthomorphata</taxon>
        <taxon>Ovalentaria</taxon>
        <taxon>Atherinomorphae</taxon>
        <taxon>Beloniformes</taxon>
        <taxon>Adrianichthyidae</taxon>
        <taxon>Oryziinae</taxon>
        <taxon>Oryzias</taxon>
    </lineage>
</organism>
<dbReference type="GO" id="GO:0060326">
    <property type="term" value="P:cell chemotaxis"/>
    <property type="evidence" value="ECO:0000318"/>
    <property type="project" value="GO_Central"/>
</dbReference>
<dbReference type="GO" id="GO:0007204">
    <property type="term" value="P:positive regulation of cytosolic calcium ion concentration"/>
    <property type="evidence" value="ECO:0000318"/>
    <property type="project" value="GO_Central"/>
</dbReference>
<accession>H2M209</accession>
<protein>
    <recommendedName>
        <fullName evidence="11">G-protein coupled receptors family 1 profile domain-containing protein</fullName>
    </recommendedName>
</protein>
<evidence type="ECO:0000256" key="3">
    <source>
        <dbReference type="ARBA" id="ARBA00022692"/>
    </source>
</evidence>
<evidence type="ECO:0000256" key="9">
    <source>
        <dbReference type="ARBA" id="ARBA00023224"/>
    </source>
</evidence>
<evidence type="ECO:0000256" key="2">
    <source>
        <dbReference type="ARBA" id="ARBA00022475"/>
    </source>
</evidence>
<evidence type="ECO:0000256" key="6">
    <source>
        <dbReference type="ARBA" id="ARBA00023136"/>
    </source>
</evidence>
<keyword evidence="4 10" id="KW-1133">Transmembrane helix</keyword>
<dbReference type="GO" id="GO:0016493">
    <property type="term" value="F:C-C chemokine receptor activity"/>
    <property type="evidence" value="ECO:0000318"/>
    <property type="project" value="GO_Central"/>
</dbReference>
<dbReference type="InterPro" id="IPR000276">
    <property type="entry name" value="GPCR_Rhodpsn"/>
</dbReference>
<dbReference type="InterPro" id="IPR017452">
    <property type="entry name" value="GPCR_Rhodpsn_7TM"/>
</dbReference>
<dbReference type="InParanoid" id="H2M209"/>
<evidence type="ECO:0000256" key="5">
    <source>
        <dbReference type="ARBA" id="ARBA00023040"/>
    </source>
</evidence>
<keyword evidence="9" id="KW-0807">Transducer</keyword>
<keyword evidence="7" id="KW-0675">Receptor</keyword>
<evidence type="ECO:0000256" key="10">
    <source>
        <dbReference type="SAM" id="Phobius"/>
    </source>
</evidence>
<dbReference type="SUPFAM" id="SSF81321">
    <property type="entry name" value="Family A G protein-coupled receptor-like"/>
    <property type="match status" value="1"/>
</dbReference>
<dbReference type="AlphaFoldDB" id="H2M209"/>
<dbReference type="PANTHER" id="PTHR10489:SF946">
    <property type="entry name" value="LEUKOTRIENE B4 RECEPTOR 1-LIKE"/>
    <property type="match status" value="1"/>
</dbReference>
<dbReference type="GeneTree" id="ENSGT00950000182966"/>
<feature type="transmembrane region" description="Helical" evidence="10">
    <location>
        <begin position="226"/>
        <end position="250"/>
    </location>
</feature>
<sequence>SIDDRNDVTTSNTSSSGQLHPLPADLACAVVLGLGFVLGFLGNIAVIVLKPNLQHVSPVTQRFVLNLAVLDLLCVLTQPLWIYNVLFSWTLGLEACKFLTYLTDFSLNGSLMTVTLLSVQRYLVVVKQLNTLHLFGTDRLLVLLWIASFIASIPGCVIQQLTLDRQKTYCTLQPSTEAATGMLIEETTVGFIALFVVVFSYICIYRKVNRAAFFNNPQTTRLVSSIIVTLFVLYGPYLVTNILSVTAVSLQIKGLQEFCRNSSNIVGSLVLFNSSLNPLLYIFTSCNFCKCSENLNSSGRNSVFSQRQTNITTTDAV</sequence>
<dbReference type="PRINTS" id="PR00237">
    <property type="entry name" value="GPCRRHODOPSN"/>
</dbReference>
<feature type="transmembrane region" description="Helical" evidence="10">
    <location>
        <begin position="140"/>
        <end position="162"/>
    </location>
</feature>
<keyword evidence="6 10" id="KW-0472">Membrane</keyword>
<evidence type="ECO:0000256" key="1">
    <source>
        <dbReference type="ARBA" id="ARBA00004651"/>
    </source>
</evidence>
<dbReference type="InterPro" id="IPR050119">
    <property type="entry name" value="CCR1-9-like"/>
</dbReference>
<feature type="domain" description="G-protein coupled receptors family 1 profile" evidence="11">
    <location>
        <begin position="42"/>
        <end position="281"/>
    </location>
</feature>
<keyword evidence="3 10" id="KW-0812">Transmembrane</keyword>
<keyword evidence="8" id="KW-0325">Glycoprotein</keyword>
<keyword evidence="5" id="KW-0297">G-protein coupled receptor</keyword>
<dbReference type="HOGENOM" id="CLU_009579_8_0_1"/>
<dbReference type="GO" id="GO:0019957">
    <property type="term" value="F:C-C chemokine binding"/>
    <property type="evidence" value="ECO:0000318"/>
    <property type="project" value="GO_Central"/>
</dbReference>
<comment type="subcellular location">
    <subcellularLocation>
        <location evidence="1">Cell membrane</location>
        <topology evidence="1">Multi-pass membrane protein</topology>
    </subcellularLocation>
</comment>
<proteinExistence type="predicted"/>
<feature type="transmembrane region" description="Helical" evidence="10">
    <location>
        <begin position="182"/>
        <end position="205"/>
    </location>
</feature>
<evidence type="ECO:0000256" key="8">
    <source>
        <dbReference type="ARBA" id="ARBA00023180"/>
    </source>
</evidence>
<evidence type="ECO:0000256" key="7">
    <source>
        <dbReference type="ARBA" id="ARBA00023170"/>
    </source>
</evidence>
<reference evidence="12 13" key="1">
    <citation type="journal article" date="2007" name="Nature">
        <title>The medaka draft genome and insights into vertebrate genome evolution.</title>
        <authorList>
            <person name="Kasahara M."/>
            <person name="Naruse K."/>
            <person name="Sasaki S."/>
            <person name="Nakatani Y."/>
            <person name="Qu W."/>
            <person name="Ahsan B."/>
            <person name="Yamada T."/>
            <person name="Nagayasu Y."/>
            <person name="Doi K."/>
            <person name="Kasai Y."/>
            <person name="Jindo T."/>
            <person name="Kobayashi D."/>
            <person name="Shimada A."/>
            <person name="Toyoda A."/>
            <person name="Kuroki Y."/>
            <person name="Fujiyama A."/>
            <person name="Sasaki T."/>
            <person name="Shimizu A."/>
            <person name="Asakawa S."/>
            <person name="Shimizu N."/>
            <person name="Hashimoto S."/>
            <person name="Yang J."/>
            <person name="Lee Y."/>
            <person name="Matsushima K."/>
            <person name="Sugano S."/>
            <person name="Sakaizumi M."/>
            <person name="Narita T."/>
            <person name="Ohishi K."/>
            <person name="Haga S."/>
            <person name="Ohta F."/>
            <person name="Nomoto H."/>
            <person name="Nogata K."/>
            <person name="Morishita T."/>
            <person name="Endo T."/>
            <person name="Shin-I T."/>
            <person name="Takeda H."/>
            <person name="Morishita S."/>
            <person name="Kohara Y."/>
        </authorList>
    </citation>
    <scope>NUCLEOTIDE SEQUENCE [LARGE SCALE GENOMIC DNA]</scope>
    <source>
        <strain evidence="12 13">Hd-rR</strain>
    </source>
</reference>
<evidence type="ECO:0000256" key="4">
    <source>
        <dbReference type="ARBA" id="ARBA00022989"/>
    </source>
</evidence>
<reference evidence="12" key="3">
    <citation type="submission" date="2025-09" db="UniProtKB">
        <authorList>
            <consortium name="Ensembl"/>
        </authorList>
    </citation>
    <scope>IDENTIFICATION</scope>
    <source>
        <strain evidence="12">Hd-rR</strain>
    </source>
</reference>
<dbReference type="PROSITE" id="PS50262">
    <property type="entry name" value="G_PROTEIN_RECEP_F1_2"/>
    <property type="match status" value="1"/>
</dbReference>
<keyword evidence="2" id="KW-1003">Cell membrane</keyword>
<dbReference type="FunFam" id="1.20.1070.10:FF:000109">
    <property type="entry name" value="Leukotriene B4 receptor"/>
    <property type="match status" value="1"/>
</dbReference>
<dbReference type="Ensembl" id="ENSORLT00000012446.2">
    <property type="protein sequence ID" value="ENSORLP00000012445.2"/>
    <property type="gene ID" value="ENSORLG00000009921.2"/>
</dbReference>
<feature type="transmembrane region" description="Helical" evidence="10">
    <location>
        <begin position="63"/>
        <end position="86"/>
    </location>
</feature>
<dbReference type="Bgee" id="ENSORLG00000009921">
    <property type="expression patterns" value="Expressed in ovary"/>
</dbReference>
<name>H2M209_ORYLA</name>
<dbReference type="Proteomes" id="UP000001038">
    <property type="component" value="Chromosome 24"/>
</dbReference>
<dbReference type="eggNOG" id="KOG3656">
    <property type="taxonomic scope" value="Eukaryota"/>
</dbReference>
<feature type="transmembrane region" description="Helical" evidence="10">
    <location>
        <begin position="98"/>
        <end position="119"/>
    </location>
</feature>
<feature type="transmembrane region" description="Helical" evidence="10">
    <location>
        <begin position="29"/>
        <end position="51"/>
    </location>
</feature>
<dbReference type="GO" id="GO:0009897">
    <property type="term" value="C:external side of plasma membrane"/>
    <property type="evidence" value="ECO:0000318"/>
    <property type="project" value="GO_Central"/>
</dbReference>